<feature type="region of interest" description="Disordered" evidence="1">
    <location>
        <begin position="1"/>
        <end position="117"/>
    </location>
</feature>
<dbReference type="EMBL" id="FN649746">
    <property type="protein sequence ID" value="CBJ48629.1"/>
    <property type="molecule type" value="Genomic_DNA"/>
</dbReference>
<reference evidence="3 4" key="1">
    <citation type="journal article" date="2010" name="Nature">
        <title>The Ectocarpus genome and the independent evolution of multicellularity in brown algae.</title>
        <authorList>
            <person name="Cock J.M."/>
            <person name="Sterck L."/>
            <person name="Rouze P."/>
            <person name="Scornet D."/>
            <person name="Allen A.E."/>
            <person name="Amoutzias G."/>
            <person name="Anthouard V."/>
            <person name="Artiguenave F."/>
            <person name="Aury J.M."/>
            <person name="Badger J.H."/>
            <person name="Beszteri B."/>
            <person name="Billiau K."/>
            <person name="Bonnet E."/>
            <person name="Bothwell J.H."/>
            <person name="Bowler C."/>
            <person name="Boyen C."/>
            <person name="Brownlee C."/>
            <person name="Carrano C.J."/>
            <person name="Charrier B."/>
            <person name="Cho G.Y."/>
            <person name="Coelho S.M."/>
            <person name="Collen J."/>
            <person name="Corre E."/>
            <person name="Da Silva C."/>
            <person name="Delage L."/>
            <person name="Delaroque N."/>
            <person name="Dittami S.M."/>
            <person name="Doulbeau S."/>
            <person name="Elias M."/>
            <person name="Farnham G."/>
            <person name="Gachon C.M."/>
            <person name="Gschloessl B."/>
            <person name="Heesch S."/>
            <person name="Jabbari K."/>
            <person name="Jubin C."/>
            <person name="Kawai H."/>
            <person name="Kimura K."/>
            <person name="Kloareg B."/>
            <person name="Kupper F.C."/>
            <person name="Lang D."/>
            <person name="Le Bail A."/>
            <person name="Leblanc C."/>
            <person name="Lerouge P."/>
            <person name="Lohr M."/>
            <person name="Lopez P.J."/>
            <person name="Martens C."/>
            <person name="Maumus F."/>
            <person name="Michel G."/>
            <person name="Miranda-Saavedra D."/>
            <person name="Morales J."/>
            <person name="Moreau H."/>
            <person name="Motomura T."/>
            <person name="Nagasato C."/>
            <person name="Napoli C.A."/>
            <person name="Nelson D.R."/>
            <person name="Nyvall-Collen P."/>
            <person name="Peters A.F."/>
            <person name="Pommier C."/>
            <person name="Potin P."/>
            <person name="Poulain J."/>
            <person name="Quesneville H."/>
            <person name="Read B."/>
            <person name="Rensing S.A."/>
            <person name="Ritter A."/>
            <person name="Rousvoal S."/>
            <person name="Samanta M."/>
            <person name="Samson G."/>
            <person name="Schroeder D.C."/>
            <person name="Segurens B."/>
            <person name="Strittmatter M."/>
            <person name="Tonon T."/>
            <person name="Tregear J.W."/>
            <person name="Valentin K."/>
            <person name="von Dassow P."/>
            <person name="Yamagishi T."/>
            <person name="Van de Peer Y."/>
            <person name="Wincker P."/>
        </authorList>
    </citation>
    <scope>NUCLEOTIDE SEQUENCE [LARGE SCALE GENOMIC DNA]</scope>
    <source>
        <strain evidence="4">Ec32 / CCAP1310/4</strain>
    </source>
</reference>
<evidence type="ECO:0000256" key="2">
    <source>
        <dbReference type="SAM" id="Phobius"/>
    </source>
</evidence>
<feature type="compositionally biased region" description="Polar residues" evidence="1">
    <location>
        <begin position="1"/>
        <end position="10"/>
    </location>
</feature>
<organism evidence="3 4">
    <name type="scientific">Ectocarpus siliculosus</name>
    <name type="common">Brown alga</name>
    <name type="synonym">Conferva siliculosa</name>
    <dbReference type="NCBI Taxonomy" id="2880"/>
    <lineage>
        <taxon>Eukaryota</taxon>
        <taxon>Sar</taxon>
        <taxon>Stramenopiles</taxon>
        <taxon>Ochrophyta</taxon>
        <taxon>PX clade</taxon>
        <taxon>Phaeophyceae</taxon>
        <taxon>Ectocarpales</taxon>
        <taxon>Ectocarpaceae</taxon>
        <taxon>Ectocarpus</taxon>
    </lineage>
</organism>
<feature type="compositionally biased region" description="Basic and acidic residues" evidence="1">
    <location>
        <begin position="59"/>
        <end position="68"/>
    </location>
</feature>
<evidence type="ECO:0000256" key="1">
    <source>
        <dbReference type="SAM" id="MobiDB-lite"/>
    </source>
</evidence>
<feature type="transmembrane region" description="Helical" evidence="2">
    <location>
        <begin position="710"/>
        <end position="731"/>
    </location>
</feature>
<protein>
    <submittedName>
        <fullName evidence="3">Uncharacterized protein</fullName>
    </submittedName>
</protein>
<dbReference type="Proteomes" id="UP000002630">
    <property type="component" value="Linkage Group LG21"/>
</dbReference>
<dbReference type="InParanoid" id="D7G004"/>
<feature type="transmembrane region" description="Helical" evidence="2">
    <location>
        <begin position="682"/>
        <end position="704"/>
    </location>
</feature>
<feature type="region of interest" description="Disordered" evidence="1">
    <location>
        <begin position="130"/>
        <end position="165"/>
    </location>
</feature>
<dbReference type="EMBL" id="FN648586">
    <property type="protein sequence ID" value="CBJ48629.1"/>
    <property type="molecule type" value="Genomic_DNA"/>
</dbReference>
<accession>D7G004</accession>
<evidence type="ECO:0000313" key="3">
    <source>
        <dbReference type="EMBL" id="CBJ48629.1"/>
    </source>
</evidence>
<dbReference type="AlphaFoldDB" id="D7G004"/>
<proteinExistence type="predicted"/>
<evidence type="ECO:0000313" key="4">
    <source>
        <dbReference type="Proteomes" id="UP000002630"/>
    </source>
</evidence>
<keyword evidence="4" id="KW-1185">Reference proteome</keyword>
<keyword evidence="2" id="KW-0812">Transmembrane</keyword>
<keyword evidence="2" id="KW-1133">Transmembrane helix</keyword>
<keyword evidence="2" id="KW-0472">Membrane</keyword>
<feature type="transmembrane region" description="Helical" evidence="2">
    <location>
        <begin position="623"/>
        <end position="642"/>
    </location>
</feature>
<sequence>MSSTMPTNSLSGGGEPDDEKAESVPDPGMRAGTQSVKKMSSEESPKKPIAARTAAGTDDEAKARRRASDAGQSESMTLDRDDWDVGSGIFEGGRGRISSSPFRAENSGVRSSIDHSKHSCLSLCGRLPETANDEDETPGRGRLTSGALAKIGPVSPPIGSVESPSGAVPDEIGRHATFGKLADSSGSAPEFLPSGTVPPPVTMSPLVPARSGRRPQVKEAVRRAAIRPLKDEKKTQAETGGLPRSRMAPARKNLSNCRNCGADTRMPPPDTTNGSRAQCWLCGKEVTCSRQTRRCQSAASSCVSASRYVSVKLVSSCSVSGVVVSTPKTIHANINKEWEELVRECSKLVGARCRNQSAELTSFLGVYFLSQASQSSVYWDEAKVLGNPEGRTFVALKEWGGVSSVEEFLVKNTVSTFLETALYSPRDVREAELVAASWGYSRVARVTHSELVGLSAELVSSAIGEDASSSSRPCLVALGNLSRLLNTGSVALVSRSAGDWGDLTCHGNGPKGHELLAALLFRVKKEMVGSATVLVVTAIPNGGRQKAGAMLTAGVFDKQTVTVGDIQRVVKDLTLVEHWGPIVEGSPSLATIANLAKGRDTKWRPARPGYHEAVASWVVGSSMLRMFVGFFCLSGTALYAYAYDKGTSHTLAALLLLDLLKKDLGVPLWVYATGDDVRLSRALAAAPGCHWLMVVSMGSVEVVYSAAFEYAGLFAVAVSSFWSFLLLLNLIKVVALDGACRRSGVSRRNIRQRDHGLWKKVFGKGIYTAKSLFVDACCGDGRLLSVSWLKFAEGDLWLTRNTVIGHTERWPPPVAVRKAQVVGTSSD</sequence>
<dbReference type="OrthoDB" id="10344009at2759"/>
<gene>
    <name evidence="3" type="ORF">Esi_0039_0112</name>
</gene>
<name>D7G004_ECTSI</name>